<keyword evidence="4 6" id="KW-0808">Transferase</keyword>
<evidence type="ECO:0000259" key="7">
    <source>
        <dbReference type="Pfam" id="PF00155"/>
    </source>
</evidence>
<dbReference type="RefSeq" id="WP_106542980.1">
    <property type="nucleotide sequence ID" value="NZ_BLAU01000001.1"/>
</dbReference>
<evidence type="ECO:0000313" key="8">
    <source>
        <dbReference type="EMBL" id="GET21201.1"/>
    </source>
</evidence>
<dbReference type="EMBL" id="BLAU01000001">
    <property type="protein sequence ID" value="GET21201.1"/>
    <property type="molecule type" value="Genomic_DNA"/>
</dbReference>
<keyword evidence="11" id="KW-1185">Reference proteome</keyword>
<evidence type="ECO:0000256" key="2">
    <source>
        <dbReference type="ARBA" id="ARBA00007441"/>
    </source>
</evidence>
<name>A0A2P8C9N7_9BACT</name>
<dbReference type="InterPro" id="IPR004838">
    <property type="entry name" value="NHTrfase_class1_PyrdxlP-BS"/>
</dbReference>
<dbReference type="Gene3D" id="3.40.640.10">
    <property type="entry name" value="Type I PLP-dependent aspartate aminotransferase-like (Major domain)"/>
    <property type="match status" value="1"/>
</dbReference>
<comment type="caution">
    <text evidence="9">The sequence shown here is derived from an EMBL/GenBank/DDBJ whole genome shotgun (WGS) entry which is preliminary data.</text>
</comment>
<dbReference type="PANTHER" id="PTHR46383:SF1">
    <property type="entry name" value="ASPARTATE AMINOTRANSFERASE"/>
    <property type="match status" value="1"/>
</dbReference>
<dbReference type="InterPro" id="IPR004839">
    <property type="entry name" value="Aminotransferase_I/II_large"/>
</dbReference>
<keyword evidence="5" id="KW-0663">Pyridoxal phosphate</keyword>
<comment type="cofactor">
    <cofactor evidence="1 6">
        <name>pyridoxal 5'-phosphate</name>
        <dbReference type="ChEBI" id="CHEBI:597326"/>
    </cofactor>
</comment>
<dbReference type="InterPro" id="IPR015422">
    <property type="entry name" value="PyrdxlP-dep_Trfase_small"/>
</dbReference>
<dbReference type="EMBL" id="PYGC01000008">
    <property type="protein sequence ID" value="PSK81678.1"/>
    <property type="molecule type" value="Genomic_DNA"/>
</dbReference>
<dbReference type="GO" id="GO:0030170">
    <property type="term" value="F:pyridoxal phosphate binding"/>
    <property type="evidence" value="ECO:0007669"/>
    <property type="project" value="InterPro"/>
</dbReference>
<dbReference type="Proteomes" id="UP000396862">
    <property type="component" value="Unassembled WGS sequence"/>
</dbReference>
<evidence type="ECO:0000256" key="3">
    <source>
        <dbReference type="ARBA" id="ARBA00022576"/>
    </source>
</evidence>
<dbReference type="OrthoDB" id="9802328at2"/>
<dbReference type="InterPro" id="IPR015424">
    <property type="entry name" value="PyrdxlP-dep_Trfase"/>
</dbReference>
<dbReference type="AlphaFoldDB" id="A0A2P8C9N7"/>
<dbReference type="SUPFAM" id="SSF53383">
    <property type="entry name" value="PLP-dependent transferases"/>
    <property type="match status" value="1"/>
</dbReference>
<gene>
    <name evidence="9" type="ORF">CLV93_10876</name>
    <name evidence="8" type="ORF">JCM18694_14470</name>
</gene>
<accession>A0A2P8C9N7</accession>
<evidence type="ECO:0000256" key="1">
    <source>
        <dbReference type="ARBA" id="ARBA00001933"/>
    </source>
</evidence>
<evidence type="ECO:0000313" key="11">
    <source>
        <dbReference type="Proteomes" id="UP000396862"/>
    </source>
</evidence>
<dbReference type="EC" id="2.6.1.-" evidence="6"/>
<dbReference type="InterPro" id="IPR050596">
    <property type="entry name" value="AspAT/PAT-like"/>
</dbReference>
<dbReference type="Proteomes" id="UP000240621">
    <property type="component" value="Unassembled WGS sequence"/>
</dbReference>
<evidence type="ECO:0000256" key="6">
    <source>
        <dbReference type="RuleBase" id="RU000481"/>
    </source>
</evidence>
<dbReference type="Pfam" id="PF00155">
    <property type="entry name" value="Aminotran_1_2"/>
    <property type="match status" value="1"/>
</dbReference>
<dbReference type="PANTHER" id="PTHR46383">
    <property type="entry name" value="ASPARTATE AMINOTRANSFERASE"/>
    <property type="match status" value="1"/>
</dbReference>
<keyword evidence="3 6" id="KW-0032">Aminotransferase</keyword>
<dbReference type="GO" id="GO:0006520">
    <property type="term" value="P:amino acid metabolic process"/>
    <property type="evidence" value="ECO:0007669"/>
    <property type="project" value="InterPro"/>
</dbReference>
<comment type="similarity">
    <text evidence="2 6">Belongs to the class-I pyridoxal-phosphate-dependent aminotransferase family.</text>
</comment>
<feature type="domain" description="Aminotransferase class I/classII large" evidence="7">
    <location>
        <begin position="32"/>
        <end position="389"/>
    </location>
</feature>
<dbReference type="CDD" id="cd00609">
    <property type="entry name" value="AAT_like"/>
    <property type="match status" value="1"/>
</dbReference>
<protein>
    <recommendedName>
        <fullName evidence="6">Aminotransferase</fullName>
        <ecNumber evidence="6">2.6.1.-</ecNumber>
    </recommendedName>
</protein>
<proteinExistence type="inferred from homology"/>
<evidence type="ECO:0000313" key="9">
    <source>
        <dbReference type="EMBL" id="PSK81678.1"/>
    </source>
</evidence>
<dbReference type="Gene3D" id="3.90.1150.10">
    <property type="entry name" value="Aspartate Aminotransferase, domain 1"/>
    <property type="match status" value="1"/>
</dbReference>
<organism evidence="9 10">
    <name type="scientific">Prolixibacter denitrificans</name>
    <dbReference type="NCBI Taxonomy" id="1541063"/>
    <lineage>
        <taxon>Bacteria</taxon>
        <taxon>Pseudomonadati</taxon>
        <taxon>Bacteroidota</taxon>
        <taxon>Bacteroidia</taxon>
        <taxon>Marinilabiliales</taxon>
        <taxon>Prolixibacteraceae</taxon>
        <taxon>Prolixibacter</taxon>
    </lineage>
</organism>
<dbReference type="FunFam" id="3.40.640.10:FF:000033">
    <property type="entry name" value="Aspartate aminotransferase"/>
    <property type="match status" value="1"/>
</dbReference>
<evidence type="ECO:0000256" key="5">
    <source>
        <dbReference type="ARBA" id="ARBA00022898"/>
    </source>
</evidence>
<evidence type="ECO:0000256" key="4">
    <source>
        <dbReference type="ARBA" id="ARBA00022679"/>
    </source>
</evidence>
<evidence type="ECO:0000313" key="10">
    <source>
        <dbReference type="Proteomes" id="UP000240621"/>
    </source>
</evidence>
<reference evidence="8 11" key="2">
    <citation type="submission" date="2019-10" db="EMBL/GenBank/DDBJ databases">
        <title>Prolixibacter strains distinguished by the presence of nitrate reductase genes were adept at nitrate-dependent anaerobic corrosion of metallic iron and carbon steel.</title>
        <authorList>
            <person name="Iino T."/>
            <person name="Shono N."/>
            <person name="Ito K."/>
            <person name="Nakamura R."/>
            <person name="Sueoka K."/>
            <person name="Harayama S."/>
            <person name="Ohkuma M."/>
        </authorList>
    </citation>
    <scope>NUCLEOTIDE SEQUENCE [LARGE SCALE GENOMIC DNA]</scope>
    <source>
        <strain evidence="8 11">MIC1-1</strain>
    </source>
</reference>
<dbReference type="InterPro" id="IPR015421">
    <property type="entry name" value="PyrdxlP-dep_Trfase_major"/>
</dbReference>
<dbReference type="GO" id="GO:0008483">
    <property type="term" value="F:transaminase activity"/>
    <property type="evidence" value="ECO:0007669"/>
    <property type="project" value="UniProtKB-KW"/>
</dbReference>
<reference evidence="9 10" key="1">
    <citation type="submission" date="2018-03" db="EMBL/GenBank/DDBJ databases">
        <title>Genomic Encyclopedia of Archaeal and Bacterial Type Strains, Phase II (KMG-II): from individual species to whole genera.</title>
        <authorList>
            <person name="Goeker M."/>
        </authorList>
    </citation>
    <scope>NUCLEOTIDE SEQUENCE [LARGE SCALE GENOMIC DNA]</scope>
    <source>
        <strain evidence="9 10">DSM 27267</strain>
    </source>
</reference>
<dbReference type="PROSITE" id="PS00105">
    <property type="entry name" value="AA_TRANSFER_CLASS_1"/>
    <property type="match status" value="1"/>
</dbReference>
<sequence length="397" mass="43585">MEKVADRIARLSVSQTLAMAQKSRELKEQGIDVISLGVGEPDFDTPEFIKEAAKKAVDDNFSHYSPVPGYPVLRNAIVNKLKRDNGLDYTPDQIVVSNGAKHSLANVLQVVVEEGDEVIVPAPYWVTYVELVKLSGGKNVVIKTSVDSGFKITPEQLEAAITPKTRAFLFSSPSNPTGKLYTRDELKVFADIFAKHPNIIVISDEIYEYITYGGKHESIAQFDEIKEQVIVVNGVSKAYAMTGYRIGYIAAPTWIAKGCNKLQGQYTSGPNSVAQMASAAAINSDNAEVYKMVAQFQKRRDMVMELMAEIPGLKTSKPEGAFYVFPDVTYYFGKKVGDIEIKDATDLSMYLLNEAHVGVVTGAAFGDPNCLRVSYAASEAELREAISRIKDALNKLV</sequence>